<dbReference type="InterPro" id="IPR048309">
    <property type="entry name" value="GxGYxYP_N_3rd"/>
</dbReference>
<dbReference type="Pfam" id="PF00754">
    <property type="entry name" value="F5_F8_type_C"/>
    <property type="match status" value="1"/>
</dbReference>
<evidence type="ECO:0000313" key="2">
    <source>
        <dbReference type="EMBL" id="GHC50397.1"/>
    </source>
</evidence>
<dbReference type="InterPro" id="IPR025832">
    <property type="entry name" value="GxGYxYP_C"/>
</dbReference>
<evidence type="ECO:0000259" key="1">
    <source>
        <dbReference type="PROSITE" id="PS50022"/>
    </source>
</evidence>
<accession>A0A918WIE6</accession>
<sequence length="704" mass="78437">MHSYFKTTALWGILGLSGIQIAASQDERNRYVAFPEVGQPKEGVSWPMGQALPTFAAPSRSLDAIDVRSLSVDEQLAFAALQGIVNRQQPRILLFDSRAGEGGDTWARTKGVDFSIGRIFEQRERYELMKKYRSEVAGVVLYDAEKSEHYRNLASSVAGVEQALPVSNKLWSRLVEEGIGLEVVKDLRSLDCSGPIEIYEHLYENYWPRCSKRMIVSARPDTRGGDHHHTRDMAAATGSAVIWLDGRIPEERELMGKFLGEMKAGEAIILGWYTTERSGITTASAYGIGTLPADYFVSSTVFAGTSPRIEVPPVPKVPRLSNKVYVALFISDGDNIQYNQHAMRIVWDRERETRGKVPLTWTISPSLVDIAPGIMNYYYRTATAKDCFATGPSGMGYLIPCNTLIEDGAPLGAFAVDRGRMDGYTRLTESYLQRSGLRVVTIWDNANSVQRASYEKNCRSLIGATVQNFKDVPSVRGGVSGGRVRFDKLVIPYAGSYEHLKGSLQEELGRWDGEGPHFLAYQVDIWGRLKPKILVEIAREMKAEFGEQVEFVRGDHYFNLSNHASRVPFDISLTDEVSVSCSEGADDAALANDGTPSTIWCSQKQGAWLQFDLGKERELRRYVIRHAGSAGLSRSLNTRCFSVEGSLDGVSWSHIDKVTGNRLNAWDRELEGEKLRYFRIKIEDAGEDGVARVAEVELYCLPTD</sequence>
<name>A0A918WIE6_9BACT</name>
<dbReference type="InterPro" id="IPR000421">
    <property type="entry name" value="FA58C"/>
</dbReference>
<reference evidence="2" key="1">
    <citation type="journal article" date="2014" name="Int. J. Syst. Evol. Microbiol.">
        <title>Complete genome sequence of Corynebacterium casei LMG S-19264T (=DSM 44701T), isolated from a smear-ripened cheese.</title>
        <authorList>
            <consortium name="US DOE Joint Genome Institute (JGI-PGF)"/>
            <person name="Walter F."/>
            <person name="Albersmeier A."/>
            <person name="Kalinowski J."/>
            <person name="Ruckert C."/>
        </authorList>
    </citation>
    <scope>NUCLEOTIDE SEQUENCE</scope>
    <source>
        <strain evidence="2">KCTC 12988</strain>
    </source>
</reference>
<dbReference type="PROSITE" id="PS50022">
    <property type="entry name" value="FA58C_3"/>
    <property type="match status" value="1"/>
</dbReference>
<dbReference type="InterPro" id="IPR038410">
    <property type="entry name" value="GxGYxYP_C_sf"/>
</dbReference>
<dbReference type="InterPro" id="IPR048310">
    <property type="entry name" value="GxGYxYP_N_2nd"/>
</dbReference>
<dbReference type="Gene3D" id="3.20.20.490">
    <property type="entry name" value="GxGYxYP glycoside hydrolase, C-terminal domain"/>
    <property type="match status" value="1"/>
</dbReference>
<organism evidence="2 3">
    <name type="scientific">Roseibacillus persicicus</name>
    <dbReference type="NCBI Taxonomy" id="454148"/>
    <lineage>
        <taxon>Bacteria</taxon>
        <taxon>Pseudomonadati</taxon>
        <taxon>Verrucomicrobiota</taxon>
        <taxon>Verrucomicrobiia</taxon>
        <taxon>Verrucomicrobiales</taxon>
        <taxon>Verrucomicrobiaceae</taxon>
        <taxon>Roseibacillus</taxon>
    </lineage>
</organism>
<dbReference type="PANTHER" id="PTHR37321:SF1">
    <property type="entry name" value="EXPORTED PROTEIN"/>
    <property type="match status" value="1"/>
</dbReference>
<feature type="domain" description="F5/8 type C" evidence="1">
    <location>
        <begin position="555"/>
        <end position="701"/>
    </location>
</feature>
<proteinExistence type="predicted"/>
<dbReference type="AlphaFoldDB" id="A0A918WIE6"/>
<dbReference type="PANTHER" id="PTHR37321">
    <property type="entry name" value="EXPORTED PROTEIN-RELATED"/>
    <property type="match status" value="1"/>
</dbReference>
<dbReference type="SUPFAM" id="SSF49785">
    <property type="entry name" value="Galactose-binding domain-like"/>
    <property type="match status" value="1"/>
</dbReference>
<dbReference type="RefSeq" id="WP_189569319.1">
    <property type="nucleotide sequence ID" value="NZ_BMXI01000005.1"/>
</dbReference>
<dbReference type="EMBL" id="BMXI01000005">
    <property type="protein sequence ID" value="GHC50397.1"/>
    <property type="molecule type" value="Genomic_DNA"/>
</dbReference>
<dbReference type="Pfam" id="PF14323">
    <property type="entry name" value="GxGYxYP_C"/>
    <property type="match status" value="1"/>
</dbReference>
<reference evidence="2" key="2">
    <citation type="submission" date="2020-09" db="EMBL/GenBank/DDBJ databases">
        <authorList>
            <person name="Sun Q."/>
            <person name="Kim S."/>
        </authorList>
    </citation>
    <scope>NUCLEOTIDE SEQUENCE</scope>
    <source>
        <strain evidence="2">KCTC 12988</strain>
    </source>
</reference>
<dbReference type="Proteomes" id="UP000644507">
    <property type="component" value="Unassembled WGS sequence"/>
</dbReference>
<comment type="caution">
    <text evidence="2">The sequence shown here is derived from an EMBL/GenBank/DDBJ whole genome shotgun (WGS) entry which is preliminary data.</text>
</comment>
<dbReference type="Pfam" id="PF20957">
    <property type="entry name" value="GxGYxYP_N_2nd"/>
    <property type="match status" value="1"/>
</dbReference>
<dbReference type="InterPro" id="IPR008979">
    <property type="entry name" value="Galactose-bd-like_sf"/>
</dbReference>
<evidence type="ECO:0000313" key="3">
    <source>
        <dbReference type="Proteomes" id="UP000644507"/>
    </source>
</evidence>
<protein>
    <recommendedName>
        <fullName evidence="1">F5/8 type C domain-containing protein</fullName>
    </recommendedName>
</protein>
<gene>
    <name evidence="2" type="ORF">GCM10007100_15640</name>
</gene>
<dbReference type="Gene3D" id="2.60.120.260">
    <property type="entry name" value="Galactose-binding domain-like"/>
    <property type="match status" value="1"/>
</dbReference>
<dbReference type="Pfam" id="PF20958">
    <property type="entry name" value="GxGYxYP_N_3rd"/>
    <property type="match status" value="1"/>
</dbReference>
<keyword evidence="3" id="KW-1185">Reference proteome</keyword>